<organism evidence="2 3">
    <name type="scientific">Mycolicibacterium thermoresistibile (strain ATCC 19527 / DSM 44167 / CIP 105390 / JCM 6362 / NCTC 10409 / 316)</name>
    <name type="common">Mycobacterium thermoresistibile</name>
    <dbReference type="NCBI Taxonomy" id="1078020"/>
    <lineage>
        <taxon>Bacteria</taxon>
        <taxon>Bacillati</taxon>
        <taxon>Actinomycetota</taxon>
        <taxon>Actinomycetes</taxon>
        <taxon>Mycobacteriales</taxon>
        <taxon>Mycobacteriaceae</taxon>
        <taxon>Mycolicibacterium</taxon>
    </lineage>
</organism>
<dbReference type="Proteomes" id="UP000004915">
    <property type="component" value="Unassembled WGS sequence"/>
</dbReference>
<evidence type="ECO:0000256" key="1">
    <source>
        <dbReference type="SAM" id="SignalP"/>
    </source>
</evidence>
<dbReference type="eggNOG" id="ENOG5031VQU">
    <property type="taxonomic scope" value="Bacteria"/>
</dbReference>
<dbReference type="PATRIC" id="fig|1078020.3.peg.3924"/>
<feature type="signal peptide" evidence="1">
    <location>
        <begin position="1"/>
        <end position="19"/>
    </location>
</feature>
<accession>G7CLT2</accession>
<keyword evidence="1" id="KW-0732">Signal</keyword>
<reference evidence="2 3" key="1">
    <citation type="submission" date="2011-11" db="EMBL/GenBank/DDBJ databases">
        <authorList>
            <consortium name="Tuberculosis Structural Genomics Consortium"/>
            <person name="Ioerger T.R."/>
        </authorList>
    </citation>
    <scope>NUCLEOTIDE SEQUENCE [LARGE SCALE GENOMIC DNA]</scope>
    <source>
        <strain evidence="3">ATCC 19527 / DSM 44167 / CIP 105390 / JCM 6362 / NCTC 10409 / 316</strain>
    </source>
</reference>
<protein>
    <submittedName>
        <fullName evidence="2">Uncharacterized protein</fullName>
    </submittedName>
</protein>
<feature type="chain" id="PRO_5003490947" evidence="1">
    <location>
        <begin position="20"/>
        <end position="92"/>
    </location>
</feature>
<gene>
    <name evidence="2" type="ORF">KEK_19873</name>
</gene>
<keyword evidence="3" id="KW-1185">Reference proteome</keyword>
<dbReference type="EMBL" id="AGVE01000050">
    <property type="protein sequence ID" value="EHI10885.1"/>
    <property type="molecule type" value="Genomic_DNA"/>
</dbReference>
<dbReference type="AlphaFoldDB" id="G7CLT2"/>
<sequence>MVASGLAAGLIGLAAPVQAAPNQSGNAQDVITDLQSQGYNVIVNRFGSGPLSEAQVIAVRPGTTYERFDYGVAGADHPVKTVVNRTVYVDVK</sequence>
<proteinExistence type="predicted"/>
<evidence type="ECO:0000313" key="3">
    <source>
        <dbReference type="Proteomes" id="UP000004915"/>
    </source>
</evidence>
<comment type="caution">
    <text evidence="2">The sequence shown here is derived from an EMBL/GenBank/DDBJ whole genome shotgun (WGS) entry which is preliminary data.</text>
</comment>
<evidence type="ECO:0000313" key="2">
    <source>
        <dbReference type="EMBL" id="EHI10885.1"/>
    </source>
</evidence>
<name>G7CLT2_MYCT3</name>